<organism evidence="2">
    <name type="scientific">Coccidioides posadasii (strain RMSCC 757 / Silveira)</name>
    <name type="common">Valley fever fungus</name>
    <dbReference type="NCBI Taxonomy" id="443226"/>
    <lineage>
        <taxon>Eukaryota</taxon>
        <taxon>Fungi</taxon>
        <taxon>Dikarya</taxon>
        <taxon>Ascomycota</taxon>
        <taxon>Pezizomycotina</taxon>
        <taxon>Eurotiomycetes</taxon>
        <taxon>Eurotiomycetidae</taxon>
        <taxon>Onygenales</taxon>
        <taxon>Onygenaceae</taxon>
        <taxon>Coccidioides</taxon>
    </lineage>
</organism>
<dbReference type="OrthoDB" id="10069295at2759"/>
<name>E9DA36_COCPS</name>
<dbReference type="VEuPathDB" id="FungiDB:CPSG_06726"/>
<keyword evidence="2" id="KW-1185">Reference proteome</keyword>
<gene>
    <name evidence="1" type="ORF">CPSG_06726</name>
</gene>
<sequence length="115" mass="12635">MITRRTWIRANWARSNTGSHTTNARWSICPRSSAGVGRLEMRTPAAITTTTTTTMNDDPGTSWFTEHNAPEKVLRFLTAEGFPLAPCNTSGLEQPRILDLGTGNGSMLTLLREEG</sequence>
<evidence type="ECO:0000313" key="1">
    <source>
        <dbReference type="EMBL" id="EFW16767.1"/>
    </source>
</evidence>
<dbReference type="AlphaFoldDB" id="E9DA36"/>
<dbReference type="VEuPathDB" id="FungiDB:D8B26_001269"/>
<proteinExistence type="predicted"/>
<dbReference type="Proteomes" id="UP000002497">
    <property type="component" value="Unassembled WGS sequence"/>
</dbReference>
<dbReference type="STRING" id="443226.E9DA36"/>
<accession>E9DA36</accession>
<evidence type="ECO:0000313" key="2">
    <source>
        <dbReference type="Proteomes" id="UP000002497"/>
    </source>
</evidence>
<reference evidence="2" key="2">
    <citation type="submission" date="2010-03" db="EMBL/GenBank/DDBJ databases">
        <title>The genome sequence of Coccidioides posadasii strain Silveira.</title>
        <authorList>
            <consortium name="The Broad Institute Genome Sequencing Center for Infectious Disease"/>
            <person name="Neafsey D."/>
            <person name="Orbach M."/>
            <person name="Henn M.R."/>
            <person name="Cole G.T."/>
            <person name="Galgiani J."/>
            <person name="Gardner M.J."/>
            <person name="Kirkland T.N."/>
            <person name="Taylor J.W."/>
            <person name="Young S.K."/>
            <person name="Zeng Q."/>
            <person name="Koehrsen M."/>
            <person name="Alvarado L."/>
            <person name="Berlin A."/>
            <person name="Borenstein D."/>
            <person name="Chapman S.B."/>
            <person name="Chen Z."/>
            <person name="Engels R."/>
            <person name="Freedman E."/>
            <person name="Gellesch M."/>
            <person name="Goldberg J."/>
            <person name="Griggs A."/>
            <person name="Gujja S."/>
            <person name="Heilman E."/>
            <person name="Heiman D."/>
            <person name="Howarth C."/>
            <person name="Jen D."/>
            <person name="Larson L."/>
            <person name="Mehta T."/>
            <person name="Neiman D."/>
            <person name="Park D."/>
            <person name="Pearson M."/>
            <person name="Richards J."/>
            <person name="Roberts A."/>
            <person name="Saif S."/>
            <person name="Shea T."/>
            <person name="Shenoy N."/>
            <person name="Sisk P."/>
            <person name="Stolte C."/>
            <person name="Sykes S."/>
            <person name="Walk T."/>
            <person name="White J."/>
            <person name="Yandava C."/>
            <person name="Haas B."/>
            <person name="Nusbaum C."/>
            <person name="Birren B."/>
        </authorList>
    </citation>
    <scope>NUCLEOTIDE SEQUENCE [LARGE SCALE GENOMIC DNA]</scope>
    <source>
        <strain evidence="2">RMSCC 757 / Silveira</strain>
    </source>
</reference>
<reference evidence="2" key="1">
    <citation type="journal article" date="2010" name="Genome Res.">
        <title>Population genomic sequencing of Coccidioides fungi reveals recent hybridization and transposon control.</title>
        <authorList>
            <person name="Neafsey D.E."/>
            <person name="Barker B.M."/>
            <person name="Sharpton T.J."/>
            <person name="Stajich J.E."/>
            <person name="Park D.J."/>
            <person name="Whiston E."/>
            <person name="Hung C.-Y."/>
            <person name="McMahan C."/>
            <person name="White J."/>
            <person name="Sykes S."/>
            <person name="Heiman D."/>
            <person name="Young S."/>
            <person name="Zeng Q."/>
            <person name="Abouelleil A."/>
            <person name="Aftuck L."/>
            <person name="Bessette D."/>
            <person name="Brown A."/>
            <person name="FitzGerald M."/>
            <person name="Lui A."/>
            <person name="Macdonald J.P."/>
            <person name="Priest M."/>
            <person name="Orbach M.J."/>
            <person name="Galgiani J.N."/>
            <person name="Kirkland T.N."/>
            <person name="Cole G.T."/>
            <person name="Birren B.W."/>
            <person name="Henn M.R."/>
            <person name="Taylor J.W."/>
            <person name="Rounsley S.D."/>
        </authorList>
    </citation>
    <scope>NUCLEOTIDE SEQUENCE [LARGE SCALE GENOMIC DNA]</scope>
    <source>
        <strain evidence="2">RMSCC 757 / Silveira</strain>
    </source>
</reference>
<protein>
    <submittedName>
        <fullName evidence="1">Uncharacterized protein</fullName>
    </submittedName>
</protein>
<feature type="non-terminal residue" evidence="1">
    <location>
        <position position="115"/>
    </location>
</feature>
<dbReference type="HOGENOM" id="CLU_2114646_0_0_1"/>
<dbReference type="EMBL" id="GL636496">
    <property type="protein sequence ID" value="EFW16767.1"/>
    <property type="molecule type" value="Genomic_DNA"/>
</dbReference>